<proteinExistence type="predicted"/>
<keyword evidence="2" id="KW-1185">Reference proteome</keyword>
<evidence type="ECO:0000313" key="2">
    <source>
        <dbReference type="Proteomes" id="UP000824782"/>
    </source>
</evidence>
<evidence type="ECO:0000313" key="1">
    <source>
        <dbReference type="EMBL" id="KAG8578912.1"/>
    </source>
</evidence>
<dbReference type="AlphaFoldDB" id="A0AAV7C378"/>
<dbReference type="EMBL" id="WNYA01000004">
    <property type="protein sequence ID" value="KAG8578912.1"/>
    <property type="molecule type" value="Genomic_DNA"/>
</dbReference>
<sequence>MILLQVRVNRDALEFIIMVMVIGNLSAPGTDSGIYTDILIFLIWPYLLDTTFEGPAQFFAAVQLSSVDLCRIKVDITSGIPQH</sequence>
<protein>
    <submittedName>
        <fullName evidence="1">Uncharacterized protein</fullName>
    </submittedName>
</protein>
<accession>A0AAV7C378</accession>
<organism evidence="1 2">
    <name type="scientific">Engystomops pustulosus</name>
    <name type="common">Tungara frog</name>
    <name type="synonym">Physalaemus pustulosus</name>
    <dbReference type="NCBI Taxonomy" id="76066"/>
    <lineage>
        <taxon>Eukaryota</taxon>
        <taxon>Metazoa</taxon>
        <taxon>Chordata</taxon>
        <taxon>Craniata</taxon>
        <taxon>Vertebrata</taxon>
        <taxon>Euteleostomi</taxon>
        <taxon>Amphibia</taxon>
        <taxon>Batrachia</taxon>
        <taxon>Anura</taxon>
        <taxon>Neobatrachia</taxon>
        <taxon>Hyloidea</taxon>
        <taxon>Leptodactylidae</taxon>
        <taxon>Leiuperinae</taxon>
        <taxon>Engystomops</taxon>
    </lineage>
</organism>
<reference evidence="1" key="1">
    <citation type="thesis" date="2020" institute="ProQuest LLC" country="789 East Eisenhower Parkway, Ann Arbor, MI, USA">
        <title>Comparative Genomics and Chromosome Evolution.</title>
        <authorList>
            <person name="Mudd A.B."/>
        </authorList>
    </citation>
    <scope>NUCLEOTIDE SEQUENCE</scope>
    <source>
        <strain evidence="1">237g6f4</strain>
        <tissue evidence="1">Blood</tissue>
    </source>
</reference>
<name>A0AAV7C378_ENGPU</name>
<comment type="caution">
    <text evidence="1">The sequence shown here is derived from an EMBL/GenBank/DDBJ whole genome shotgun (WGS) entry which is preliminary data.</text>
</comment>
<dbReference type="Proteomes" id="UP000824782">
    <property type="component" value="Unassembled WGS sequence"/>
</dbReference>
<gene>
    <name evidence="1" type="ORF">GDO81_010663</name>
</gene>